<dbReference type="Proteomes" id="UP000223606">
    <property type="component" value="Chromosome 1"/>
</dbReference>
<protein>
    <submittedName>
        <fullName evidence="1">Uncharacterized protein</fullName>
    </submittedName>
</protein>
<proteinExistence type="predicted"/>
<keyword evidence="2" id="KW-1185">Reference proteome</keyword>
<name>A0A2C9D4N5_9HYPH</name>
<reference evidence="2" key="1">
    <citation type="submission" date="2017-09" db="EMBL/GenBank/DDBJ databases">
        <title>Genome sequence of Nannocystis excedens DSM 71.</title>
        <authorList>
            <person name="Blom J."/>
        </authorList>
    </citation>
    <scope>NUCLEOTIDE SEQUENCE [LARGE SCALE GENOMIC DNA]</scope>
    <source>
        <strain evidence="2">type strain: E19</strain>
    </source>
</reference>
<dbReference type="KEGG" id="hdi:HDIA_1751"/>
<evidence type="ECO:0000313" key="2">
    <source>
        <dbReference type="Proteomes" id="UP000223606"/>
    </source>
</evidence>
<dbReference type="EMBL" id="LT960614">
    <property type="protein sequence ID" value="SON55292.1"/>
    <property type="molecule type" value="Genomic_DNA"/>
</dbReference>
<dbReference type="RefSeq" id="WP_245884210.1">
    <property type="nucleotide sequence ID" value="NZ_LT960614.1"/>
</dbReference>
<accession>A0A2C9D4N5</accession>
<organism evidence="1 2">
    <name type="scientific">Hartmannibacter diazotrophicus</name>
    <dbReference type="NCBI Taxonomy" id="1482074"/>
    <lineage>
        <taxon>Bacteria</taxon>
        <taxon>Pseudomonadati</taxon>
        <taxon>Pseudomonadota</taxon>
        <taxon>Alphaproteobacteria</taxon>
        <taxon>Hyphomicrobiales</taxon>
        <taxon>Pleomorphomonadaceae</taxon>
        <taxon>Hartmannibacter</taxon>
    </lineage>
</organism>
<gene>
    <name evidence="1" type="ORF">HDIA_1751</name>
</gene>
<sequence>MTMEHHIPTTTQRPIAWKSSGLHLTAPDAAGWLEVTPDFLRAYYTRPEIHPVDESCEVEHRLFERLMMDPLAPVGNDELAAMVDQDTAENYRLLLRYRDHLVKHGTLEGAYLGLFSETAPRVPPVFYEQLVHVILAHILDGEEDPFVYRAAEIFFRDQKVTIDDEQLMLADAEVVEMYSQRGGLGGLDALLADAGMPQREISLDVLSRTNAGDYADRADQFNFALDFRYTRPGLDAFARVVERWVRHFLNIEIRVTPLQSVRDEHWSWHVGLDAEATGILNALYNEDPLPEGAVSRIAALFRTDFLEQESVSVFMRGKPAYLGLAMTPDNVIRMKPQNILVNLPLRREKQ</sequence>
<dbReference type="InterPro" id="IPR045932">
    <property type="entry name" value="DUF6352"/>
</dbReference>
<dbReference type="Pfam" id="PF19879">
    <property type="entry name" value="DUF6352"/>
    <property type="match status" value="1"/>
</dbReference>
<dbReference type="AlphaFoldDB" id="A0A2C9D4N5"/>
<evidence type="ECO:0000313" key="1">
    <source>
        <dbReference type="EMBL" id="SON55292.1"/>
    </source>
</evidence>